<keyword evidence="7" id="KW-0547">Nucleotide-binding</keyword>
<protein>
    <recommendedName>
        <fullName evidence="3">histidine kinase</fullName>
        <ecNumber evidence="3">2.7.13.3</ecNumber>
    </recommendedName>
</protein>
<dbReference type="SMART" id="SM00388">
    <property type="entry name" value="HisKA"/>
    <property type="match status" value="1"/>
</dbReference>
<name>W0RGL1_9BACT</name>
<feature type="transmembrane region" description="Helical" evidence="13">
    <location>
        <begin position="12"/>
        <end position="34"/>
    </location>
</feature>
<dbReference type="PRINTS" id="PR00344">
    <property type="entry name" value="BCTRLSENSOR"/>
</dbReference>
<dbReference type="Pfam" id="PF13493">
    <property type="entry name" value="DUF4118"/>
    <property type="match status" value="1"/>
</dbReference>
<dbReference type="PANTHER" id="PTHR45569">
    <property type="entry name" value="SENSOR PROTEIN KDPD"/>
    <property type="match status" value="1"/>
</dbReference>
<evidence type="ECO:0000256" key="5">
    <source>
        <dbReference type="ARBA" id="ARBA00022679"/>
    </source>
</evidence>
<dbReference type="CDD" id="cd00082">
    <property type="entry name" value="HisKA"/>
    <property type="match status" value="1"/>
</dbReference>
<gene>
    <name evidence="15" type="ORF">J421_1938</name>
</gene>
<dbReference type="GO" id="GO:0000155">
    <property type="term" value="F:phosphorelay sensor kinase activity"/>
    <property type="evidence" value="ECO:0007669"/>
    <property type="project" value="InterPro"/>
</dbReference>
<dbReference type="GO" id="GO:0005886">
    <property type="term" value="C:plasma membrane"/>
    <property type="evidence" value="ECO:0007669"/>
    <property type="project" value="TreeGrafter"/>
</dbReference>
<dbReference type="EC" id="2.7.13.3" evidence="3"/>
<dbReference type="RefSeq" id="WP_025410971.1">
    <property type="nucleotide sequence ID" value="NZ_CP007128.1"/>
</dbReference>
<dbReference type="PROSITE" id="PS50109">
    <property type="entry name" value="HIS_KIN"/>
    <property type="match status" value="1"/>
</dbReference>
<evidence type="ECO:0000256" key="11">
    <source>
        <dbReference type="ARBA" id="ARBA00023012"/>
    </source>
</evidence>
<dbReference type="EMBL" id="CP007128">
    <property type="protein sequence ID" value="AHG89475.1"/>
    <property type="molecule type" value="Genomic_DNA"/>
</dbReference>
<dbReference type="CDD" id="cd00075">
    <property type="entry name" value="HATPase"/>
    <property type="match status" value="1"/>
</dbReference>
<evidence type="ECO:0000259" key="14">
    <source>
        <dbReference type="PROSITE" id="PS50109"/>
    </source>
</evidence>
<dbReference type="SUPFAM" id="SSF55781">
    <property type="entry name" value="GAF domain-like"/>
    <property type="match status" value="1"/>
</dbReference>
<dbReference type="HOGENOM" id="CLU_000445_89_5_0"/>
<dbReference type="InterPro" id="IPR003594">
    <property type="entry name" value="HATPase_dom"/>
</dbReference>
<reference evidence="15 16" key="1">
    <citation type="journal article" date="2014" name="Genome Announc.">
        <title>Genome Sequence and Methylome of Soil Bacterium Gemmatirosa kalamazoonensis KBS708T, a Member of the Rarely Cultivated Gemmatimonadetes Phylum.</title>
        <authorList>
            <person name="Debruyn J.M."/>
            <person name="Radosevich M."/>
            <person name="Wommack K.E."/>
            <person name="Polson S.W."/>
            <person name="Hauser L.J."/>
            <person name="Fawaz M.N."/>
            <person name="Korlach J."/>
            <person name="Tsai Y.C."/>
        </authorList>
    </citation>
    <scope>NUCLEOTIDE SEQUENCE [LARGE SCALE GENOMIC DNA]</scope>
    <source>
        <strain evidence="15 16">KBS708</strain>
    </source>
</reference>
<dbReference type="InterPro" id="IPR036097">
    <property type="entry name" value="HisK_dim/P_sf"/>
</dbReference>
<dbReference type="InterPro" id="IPR038318">
    <property type="entry name" value="KdpD_sf"/>
</dbReference>
<keyword evidence="5" id="KW-0808">Transferase</keyword>
<dbReference type="InterPro" id="IPR004358">
    <property type="entry name" value="Sig_transdc_His_kin-like_C"/>
</dbReference>
<dbReference type="OrthoDB" id="9813151at2"/>
<comment type="catalytic activity">
    <reaction evidence="1">
        <text>ATP + protein L-histidine = ADP + protein N-phospho-L-histidine.</text>
        <dbReference type="EC" id="2.7.13.3"/>
    </reaction>
</comment>
<comment type="subcellular location">
    <subcellularLocation>
        <location evidence="2">Membrane</location>
        <topology evidence="2">Multi-pass membrane protein</topology>
    </subcellularLocation>
</comment>
<evidence type="ECO:0000256" key="4">
    <source>
        <dbReference type="ARBA" id="ARBA00022553"/>
    </source>
</evidence>
<evidence type="ECO:0000256" key="8">
    <source>
        <dbReference type="ARBA" id="ARBA00022777"/>
    </source>
</evidence>
<feature type="transmembrane region" description="Helical" evidence="13">
    <location>
        <begin position="54"/>
        <end position="75"/>
    </location>
</feature>
<dbReference type="InterPro" id="IPR003661">
    <property type="entry name" value="HisK_dim/P_dom"/>
</dbReference>
<dbReference type="Gene3D" id="3.30.450.40">
    <property type="match status" value="1"/>
</dbReference>
<proteinExistence type="predicted"/>
<evidence type="ECO:0000256" key="2">
    <source>
        <dbReference type="ARBA" id="ARBA00004141"/>
    </source>
</evidence>
<sequence length="557" mass="58709">MRRGMSVPNAARWAVWLGVLAGMTAGMLAVRGYLDKAHVALVYLLVVLGASADVGRRLGLVVATLGFLLFNALFLPPYNTLVVANPLDWIVLFAFLATSIVAAQLLARERATAETATARAREIDRLAALGAETLSVPRADDALLAIASVIRSALGVDECEVYQRGLDGRVTPVARAGDVRDGADASARPAGVPAVDDASLVAFLVANRASAVELADGGVRLAHPPDDAHPSDGSGVLGDAIGEAEWLPGVAHVVDGASWAGARALLLSLTARGHTVGVLRLASRAGLRFTPEQARLLTALAYYAALGVERVRLVASAERAEAERRAEQLRSALLMAVSHDLRTPLTTIKGIAHEVADGADPMLARQIEREADHLNALVGDLLDLSRIQAGAVVPNVEVNTVDDLLGAALQRAAGALRERDVRVEQPEDALLAGRFDLSQTLRIVVNLLENAAKYAPRDTPIVVRAERESDRLRVTVLDRGPGVPEGEGERIFEPFYRPPGTPPDVRGTGLGLSIARGLAEAQGGSLRYAPRDDGGAAFVLELPAEVLPDDEQAGVEG</sequence>
<evidence type="ECO:0000256" key="9">
    <source>
        <dbReference type="ARBA" id="ARBA00022840"/>
    </source>
</evidence>
<dbReference type="eggNOG" id="COG2205">
    <property type="taxonomic scope" value="Bacteria"/>
</dbReference>
<evidence type="ECO:0000256" key="10">
    <source>
        <dbReference type="ARBA" id="ARBA00022989"/>
    </source>
</evidence>
<evidence type="ECO:0000256" key="12">
    <source>
        <dbReference type="ARBA" id="ARBA00023136"/>
    </source>
</evidence>
<evidence type="ECO:0000313" key="15">
    <source>
        <dbReference type="EMBL" id="AHG89475.1"/>
    </source>
</evidence>
<evidence type="ECO:0000256" key="6">
    <source>
        <dbReference type="ARBA" id="ARBA00022692"/>
    </source>
</evidence>
<dbReference type="InterPro" id="IPR029016">
    <property type="entry name" value="GAF-like_dom_sf"/>
</dbReference>
<dbReference type="InParanoid" id="W0RGL1"/>
<dbReference type="Pfam" id="PF02518">
    <property type="entry name" value="HATPase_c"/>
    <property type="match status" value="1"/>
</dbReference>
<keyword evidence="6 13" id="KW-0812">Transmembrane</keyword>
<keyword evidence="12 13" id="KW-0472">Membrane</keyword>
<dbReference type="Gene3D" id="1.10.287.130">
    <property type="match status" value="1"/>
</dbReference>
<keyword evidence="8" id="KW-0418">Kinase</keyword>
<dbReference type="SMART" id="SM00065">
    <property type="entry name" value="GAF"/>
    <property type="match status" value="1"/>
</dbReference>
<dbReference type="PANTHER" id="PTHR45569:SF1">
    <property type="entry name" value="SENSOR PROTEIN KDPD"/>
    <property type="match status" value="1"/>
</dbReference>
<keyword evidence="11" id="KW-0902">Two-component regulatory system</keyword>
<keyword evidence="16" id="KW-1185">Reference proteome</keyword>
<dbReference type="KEGG" id="gba:J421_1938"/>
<evidence type="ECO:0000256" key="1">
    <source>
        <dbReference type="ARBA" id="ARBA00000085"/>
    </source>
</evidence>
<feature type="domain" description="Histidine kinase" evidence="14">
    <location>
        <begin position="336"/>
        <end position="546"/>
    </location>
</feature>
<dbReference type="SUPFAM" id="SSF47384">
    <property type="entry name" value="Homodimeric domain of signal transducing histidine kinase"/>
    <property type="match status" value="1"/>
</dbReference>
<organism evidence="15 16">
    <name type="scientific">Gemmatirosa kalamazoonensis</name>
    <dbReference type="NCBI Taxonomy" id="861299"/>
    <lineage>
        <taxon>Bacteria</taxon>
        <taxon>Pseudomonadati</taxon>
        <taxon>Gemmatimonadota</taxon>
        <taxon>Gemmatimonadia</taxon>
        <taxon>Gemmatimonadales</taxon>
        <taxon>Gemmatimonadaceae</taxon>
        <taxon>Gemmatirosa</taxon>
    </lineage>
</organism>
<dbReference type="GO" id="GO:0005524">
    <property type="term" value="F:ATP binding"/>
    <property type="evidence" value="ECO:0007669"/>
    <property type="project" value="UniProtKB-KW"/>
</dbReference>
<evidence type="ECO:0000256" key="7">
    <source>
        <dbReference type="ARBA" id="ARBA00022741"/>
    </source>
</evidence>
<dbReference type="Gene3D" id="1.20.120.620">
    <property type="entry name" value="Backbone structure of the membrane domain of e. Coli histidine kinase receptor kdpd"/>
    <property type="match status" value="1"/>
</dbReference>
<dbReference type="SUPFAM" id="SSF55874">
    <property type="entry name" value="ATPase domain of HSP90 chaperone/DNA topoisomerase II/histidine kinase"/>
    <property type="match status" value="1"/>
</dbReference>
<dbReference type="SMART" id="SM00387">
    <property type="entry name" value="HATPase_c"/>
    <property type="match status" value="1"/>
</dbReference>
<dbReference type="STRING" id="861299.J421_1938"/>
<accession>W0RGL1</accession>
<dbReference type="Proteomes" id="UP000019151">
    <property type="component" value="Chromosome"/>
</dbReference>
<dbReference type="InterPro" id="IPR025201">
    <property type="entry name" value="KdpD_TM"/>
</dbReference>
<dbReference type="InterPro" id="IPR005467">
    <property type="entry name" value="His_kinase_dom"/>
</dbReference>
<evidence type="ECO:0000256" key="13">
    <source>
        <dbReference type="SAM" id="Phobius"/>
    </source>
</evidence>
<dbReference type="InterPro" id="IPR036890">
    <property type="entry name" value="HATPase_C_sf"/>
</dbReference>
<keyword evidence="10 13" id="KW-1133">Transmembrane helix</keyword>
<dbReference type="Gene3D" id="3.30.565.10">
    <property type="entry name" value="Histidine kinase-like ATPase, C-terminal domain"/>
    <property type="match status" value="1"/>
</dbReference>
<evidence type="ECO:0000256" key="3">
    <source>
        <dbReference type="ARBA" id="ARBA00012438"/>
    </source>
</evidence>
<dbReference type="InterPro" id="IPR052023">
    <property type="entry name" value="Histidine_kinase_KdpD"/>
</dbReference>
<feature type="transmembrane region" description="Helical" evidence="13">
    <location>
        <begin position="87"/>
        <end position="107"/>
    </location>
</feature>
<evidence type="ECO:0000313" key="16">
    <source>
        <dbReference type="Proteomes" id="UP000019151"/>
    </source>
</evidence>
<keyword evidence="4" id="KW-0597">Phosphoprotein</keyword>
<dbReference type="Pfam" id="PF00512">
    <property type="entry name" value="HisKA"/>
    <property type="match status" value="1"/>
</dbReference>
<dbReference type="AlphaFoldDB" id="W0RGL1"/>
<dbReference type="InterPro" id="IPR003018">
    <property type="entry name" value="GAF"/>
</dbReference>
<keyword evidence="9 15" id="KW-0067">ATP-binding</keyword>